<reference evidence="3" key="1">
    <citation type="journal article" date="2019" name="Int. J. Syst. Evol. Microbiol.">
        <title>The Global Catalogue of Microorganisms (GCM) 10K type strain sequencing project: providing services to taxonomists for standard genome sequencing and annotation.</title>
        <authorList>
            <consortium name="The Broad Institute Genomics Platform"/>
            <consortium name="The Broad Institute Genome Sequencing Center for Infectious Disease"/>
            <person name="Wu L."/>
            <person name="Ma J."/>
        </authorList>
    </citation>
    <scope>NUCLEOTIDE SEQUENCE [LARGE SCALE GENOMIC DNA]</scope>
    <source>
        <strain evidence="3">JCM 17688</strain>
    </source>
</reference>
<evidence type="ECO:0000313" key="2">
    <source>
        <dbReference type="EMBL" id="GAA4400669.1"/>
    </source>
</evidence>
<dbReference type="Proteomes" id="UP001500635">
    <property type="component" value="Unassembled WGS sequence"/>
</dbReference>
<protein>
    <submittedName>
        <fullName evidence="2">Alpha/beta hydrolase</fullName>
    </submittedName>
</protein>
<evidence type="ECO:0000313" key="3">
    <source>
        <dbReference type="Proteomes" id="UP001500635"/>
    </source>
</evidence>
<feature type="domain" description="AB hydrolase-1" evidence="1">
    <location>
        <begin position="81"/>
        <end position="335"/>
    </location>
</feature>
<dbReference type="PANTHER" id="PTHR43433:SF5">
    <property type="entry name" value="AB HYDROLASE-1 DOMAIN-CONTAINING PROTEIN"/>
    <property type="match status" value="1"/>
</dbReference>
<organism evidence="2 3">
    <name type="scientific">Tsukamurella soli</name>
    <dbReference type="NCBI Taxonomy" id="644556"/>
    <lineage>
        <taxon>Bacteria</taxon>
        <taxon>Bacillati</taxon>
        <taxon>Actinomycetota</taxon>
        <taxon>Actinomycetes</taxon>
        <taxon>Mycobacteriales</taxon>
        <taxon>Tsukamurellaceae</taxon>
        <taxon>Tsukamurella</taxon>
    </lineage>
</organism>
<accession>A0ABP8K5J5</accession>
<dbReference type="Gene3D" id="3.40.50.1820">
    <property type="entry name" value="alpha/beta hydrolase"/>
    <property type="match status" value="1"/>
</dbReference>
<evidence type="ECO:0000259" key="1">
    <source>
        <dbReference type="Pfam" id="PF12697"/>
    </source>
</evidence>
<dbReference type="InterPro" id="IPR029058">
    <property type="entry name" value="AB_hydrolase_fold"/>
</dbReference>
<dbReference type="SUPFAM" id="SSF53474">
    <property type="entry name" value="alpha/beta-Hydrolases"/>
    <property type="match status" value="1"/>
</dbReference>
<dbReference type="RefSeq" id="WP_344999245.1">
    <property type="nucleotide sequence ID" value="NZ_BAABFR010000081.1"/>
</dbReference>
<name>A0ABP8K5J5_9ACTN</name>
<proteinExistence type="predicted"/>
<dbReference type="GO" id="GO:0016787">
    <property type="term" value="F:hydrolase activity"/>
    <property type="evidence" value="ECO:0007669"/>
    <property type="project" value="UniProtKB-KW"/>
</dbReference>
<dbReference type="InterPro" id="IPR000073">
    <property type="entry name" value="AB_hydrolase_1"/>
</dbReference>
<dbReference type="EMBL" id="BAABFR010000081">
    <property type="protein sequence ID" value="GAA4400669.1"/>
    <property type="molecule type" value="Genomic_DNA"/>
</dbReference>
<dbReference type="Pfam" id="PF12697">
    <property type="entry name" value="Abhydrolase_6"/>
    <property type="match status" value="1"/>
</dbReference>
<keyword evidence="2" id="KW-0378">Hydrolase</keyword>
<gene>
    <name evidence="2" type="ORF">GCM10023147_39490</name>
</gene>
<dbReference type="InterPro" id="IPR050471">
    <property type="entry name" value="AB_hydrolase"/>
</dbReference>
<keyword evidence="3" id="KW-1185">Reference proteome</keyword>
<dbReference type="PANTHER" id="PTHR43433">
    <property type="entry name" value="HYDROLASE, ALPHA/BETA FOLD FAMILY PROTEIN"/>
    <property type="match status" value="1"/>
</dbReference>
<sequence length="350" mass="36797">MTGIKVPVPPVVVGLGSALAVATSAGVTYAGRVLGLRRDGPDPLEGLDLAFAADRESVILSHDGIPLHVREVGPLDAPVTVVFVHGFTLRSASWLFVRAELERRWGPRVRMVFPDCRGHGDSGAATAEQSTVELLGDDIVTVLDALAPTGPVVLVGHSMGGMAIFACASRHPELFGSRIVGVGLLGTSAHGLTETGLAANLTNPIIDIFRLVIRYLPTVVGHGREIAKPLIGPLIVAGSYGPGRRSATMERFSSSMSLTVPLATMAGFFTALERYDERAGLATLRRVVATVVCGDHDWMTPLGSSEHMAQELDCRFVVLSGAGHMLIMEAADNVALEIAELVARATVAAS</sequence>
<comment type="caution">
    <text evidence="2">The sequence shown here is derived from an EMBL/GenBank/DDBJ whole genome shotgun (WGS) entry which is preliminary data.</text>
</comment>